<dbReference type="InterPro" id="IPR020845">
    <property type="entry name" value="AMP-binding_CS"/>
</dbReference>
<dbReference type="EMBL" id="LPZR01000213">
    <property type="protein sequence ID" value="KYO49920.1"/>
    <property type="molecule type" value="Genomic_DNA"/>
</dbReference>
<name>A0A162JUS9_9PROT</name>
<dbReference type="RefSeq" id="WP_062769404.1">
    <property type="nucleotide sequence ID" value="NZ_CP121045.1"/>
</dbReference>
<proteinExistence type="predicted"/>
<evidence type="ECO:0000313" key="4">
    <source>
        <dbReference type="Proteomes" id="UP000075787"/>
    </source>
</evidence>
<dbReference type="NCBIfam" id="NF004837">
    <property type="entry name" value="PRK06187.1"/>
    <property type="match status" value="1"/>
</dbReference>
<dbReference type="Proteomes" id="UP000075787">
    <property type="component" value="Unassembled WGS sequence"/>
</dbReference>
<dbReference type="Gene3D" id="3.30.300.30">
    <property type="match status" value="1"/>
</dbReference>
<dbReference type="Gene3D" id="3.40.50.12780">
    <property type="entry name" value="N-terminal domain of ligase-like"/>
    <property type="match status" value="1"/>
</dbReference>
<dbReference type="AlphaFoldDB" id="A0A162JUS9"/>
<reference evidence="3 4" key="1">
    <citation type="submission" date="2015-12" db="EMBL/GenBank/DDBJ databases">
        <title>Genome sequence of Tistrella mobilis MCCC 1A02139.</title>
        <authorList>
            <person name="Lu L."/>
            <person name="Lai Q."/>
            <person name="Shao Z."/>
            <person name="Qian P."/>
        </authorList>
    </citation>
    <scope>NUCLEOTIDE SEQUENCE [LARGE SCALE GENOMIC DNA]</scope>
    <source>
        <strain evidence="3 4">MCCC 1A02139</strain>
    </source>
</reference>
<protein>
    <submittedName>
        <fullName evidence="3">Acyl-CoA synthase</fullName>
    </submittedName>
</protein>
<feature type="domain" description="AMP-binding enzyme C-terminal" evidence="2">
    <location>
        <begin position="434"/>
        <end position="510"/>
    </location>
</feature>
<dbReference type="InterPro" id="IPR000873">
    <property type="entry name" value="AMP-dep_synth/lig_dom"/>
</dbReference>
<dbReference type="PANTHER" id="PTHR43201">
    <property type="entry name" value="ACYL-COA SYNTHETASE"/>
    <property type="match status" value="1"/>
</dbReference>
<organism evidence="3 4">
    <name type="scientific">Tistrella mobilis</name>
    <dbReference type="NCBI Taxonomy" id="171437"/>
    <lineage>
        <taxon>Bacteria</taxon>
        <taxon>Pseudomonadati</taxon>
        <taxon>Pseudomonadota</taxon>
        <taxon>Alphaproteobacteria</taxon>
        <taxon>Geminicoccales</taxon>
        <taxon>Geminicoccaceae</taxon>
        <taxon>Tistrella</taxon>
    </lineage>
</organism>
<sequence length="527" mass="57923">MIRIPDLLRKYAAAAPDRRALHFEGRDFTWSQTNDRVHRMASVLHGFGVGPGDRVAFLGWNSHWLVETYLSPSVIGAIPVPLNHRLGFPELVGLIADCTPKILIVDRHMAETGARLMAACPALDRLIFADWDGSHPALPPGTPSYDALIAASPPVAEDRFDHLASCDGDTLILYYTSGTTGVPKGVMLSHLNLFANAAGTGPLYEFSSEDVLLLSGPLFHLGTGSRVFTALVFGAGMVVQPRFRVDETMQLIQDCRVSTVTLVPTMLRMILDHPEFDRFDFSSIRCFTYGAAPMPVRLMERAIEKVPGVTFCQGYGMTEASPVLSVLTWKDHVPGSRFFDKLGSVGRPIHYGDLRIVDADGRQLPVGEVGEIIIRGPQVMTGYWNRPDETARAIRKGFYHTGDAGYLDEDGYLFLAGRTKEMIISGGENVYPIETENCLSRHPAVAQCAVFGLPDELWGERVHAAVALHEGAEADAAELIAWCRSQIADFKSPRSIDIFREPLPLSPTNKIDKTLLRARALALKEEA</sequence>
<accession>A0A162JUS9</accession>
<dbReference type="PROSITE" id="PS00455">
    <property type="entry name" value="AMP_BINDING"/>
    <property type="match status" value="1"/>
</dbReference>
<dbReference type="Pfam" id="PF00501">
    <property type="entry name" value="AMP-binding"/>
    <property type="match status" value="1"/>
</dbReference>
<dbReference type="GO" id="GO:0031956">
    <property type="term" value="F:medium-chain fatty acid-CoA ligase activity"/>
    <property type="evidence" value="ECO:0007669"/>
    <property type="project" value="TreeGrafter"/>
</dbReference>
<comment type="caution">
    <text evidence="3">The sequence shown here is derived from an EMBL/GenBank/DDBJ whole genome shotgun (WGS) entry which is preliminary data.</text>
</comment>
<evidence type="ECO:0000259" key="2">
    <source>
        <dbReference type="Pfam" id="PF13193"/>
    </source>
</evidence>
<dbReference type="PANTHER" id="PTHR43201:SF32">
    <property type="entry name" value="2-SUCCINYLBENZOATE--COA LIGASE, CHLOROPLASTIC_PEROXISOMAL"/>
    <property type="match status" value="1"/>
</dbReference>
<dbReference type="SUPFAM" id="SSF56801">
    <property type="entry name" value="Acetyl-CoA synthetase-like"/>
    <property type="match status" value="1"/>
</dbReference>
<dbReference type="InterPro" id="IPR045851">
    <property type="entry name" value="AMP-bd_C_sf"/>
</dbReference>
<feature type="domain" description="AMP-dependent synthetase/ligase" evidence="1">
    <location>
        <begin position="9"/>
        <end position="384"/>
    </location>
</feature>
<dbReference type="OrthoDB" id="9803968at2"/>
<dbReference type="InterPro" id="IPR025110">
    <property type="entry name" value="AMP-bd_C"/>
</dbReference>
<dbReference type="Pfam" id="PF13193">
    <property type="entry name" value="AMP-binding_C"/>
    <property type="match status" value="1"/>
</dbReference>
<dbReference type="InterPro" id="IPR042099">
    <property type="entry name" value="ANL_N_sf"/>
</dbReference>
<dbReference type="GeneID" id="97240511"/>
<evidence type="ECO:0000259" key="1">
    <source>
        <dbReference type="Pfam" id="PF00501"/>
    </source>
</evidence>
<evidence type="ECO:0000313" key="3">
    <source>
        <dbReference type="EMBL" id="KYO49920.1"/>
    </source>
</evidence>
<gene>
    <name evidence="3" type="ORF">AUP44_15430</name>
</gene>
<dbReference type="GO" id="GO:0006631">
    <property type="term" value="P:fatty acid metabolic process"/>
    <property type="evidence" value="ECO:0007669"/>
    <property type="project" value="TreeGrafter"/>
</dbReference>